<dbReference type="AlphaFoldDB" id="A0A0L8I8G7"/>
<evidence type="ECO:0000313" key="1">
    <source>
        <dbReference type="EMBL" id="KOF97781.1"/>
    </source>
</evidence>
<accession>A0A0L8I8G7</accession>
<reference evidence="1" key="1">
    <citation type="submission" date="2015-07" db="EMBL/GenBank/DDBJ databases">
        <title>MeaNS - Measles Nucleotide Surveillance Program.</title>
        <authorList>
            <person name="Tran T."/>
            <person name="Druce J."/>
        </authorList>
    </citation>
    <scope>NUCLEOTIDE SEQUENCE</scope>
    <source>
        <strain evidence="1">UCB-OBI-ISO-001</strain>
        <tissue evidence="1">Gonad</tissue>
    </source>
</reference>
<dbReference type="EMBL" id="KQ416260">
    <property type="protein sequence ID" value="KOF97781.1"/>
    <property type="molecule type" value="Genomic_DNA"/>
</dbReference>
<name>A0A0L8I8G7_OCTBM</name>
<sequence>MKIPIIIIIKVIINDTNARMARRLGFNLNDNWGERNIITNIIKTNLFTYFLRDDHTLNLMSFLIKLLSKI</sequence>
<gene>
    <name evidence="1" type="ORF">OCBIM_22028551mg</name>
</gene>
<proteinExistence type="predicted"/>
<protein>
    <submittedName>
        <fullName evidence="1">Uncharacterized protein</fullName>
    </submittedName>
</protein>
<organism evidence="1">
    <name type="scientific">Octopus bimaculoides</name>
    <name type="common">California two-spotted octopus</name>
    <dbReference type="NCBI Taxonomy" id="37653"/>
    <lineage>
        <taxon>Eukaryota</taxon>
        <taxon>Metazoa</taxon>
        <taxon>Spiralia</taxon>
        <taxon>Lophotrochozoa</taxon>
        <taxon>Mollusca</taxon>
        <taxon>Cephalopoda</taxon>
        <taxon>Coleoidea</taxon>
        <taxon>Octopodiformes</taxon>
        <taxon>Octopoda</taxon>
        <taxon>Incirrata</taxon>
        <taxon>Octopodidae</taxon>
        <taxon>Octopus</taxon>
    </lineage>
</organism>